<keyword evidence="1" id="KW-0732">Signal</keyword>
<evidence type="ECO:0000313" key="2">
    <source>
        <dbReference type="EMBL" id="KAA8707849.1"/>
    </source>
</evidence>
<proteinExistence type="predicted"/>
<accession>A0A5M9QIG6</accession>
<sequence length="249" mass="26952">MRLPLGCVLLSCALIGQAFANSITGYSTEGETSIGRIGIAGIYRVDSIGDKSAQSFGGQVSGGGGAMYKRWQVSAYVRFALTGGSYDDRRSMVMDLEMIPRFGFNVLTSSFPLYVNFILYGNMQRFASHNLNFGWSVFGIGGELEGKIPLGSSAALEYSAGYVYDPNTSFTFNPASNLALSTRTNAANQTILASIGMSFDLTPRLHSYVKLYARYQSFPASPTISYETTQYMVSARNSFNAALEVGLGF</sequence>
<name>A0A5M9QIG6_9HELI</name>
<gene>
    <name evidence="2" type="ORF">F4V45_08280</name>
</gene>
<organism evidence="2 3">
    <name type="scientific">Helicobacter canis</name>
    <dbReference type="NCBI Taxonomy" id="29419"/>
    <lineage>
        <taxon>Bacteria</taxon>
        <taxon>Pseudomonadati</taxon>
        <taxon>Campylobacterota</taxon>
        <taxon>Epsilonproteobacteria</taxon>
        <taxon>Campylobacterales</taxon>
        <taxon>Helicobacteraceae</taxon>
        <taxon>Helicobacter</taxon>
    </lineage>
</organism>
<dbReference type="EMBL" id="VXKE01000021">
    <property type="protein sequence ID" value="KAA8707849.1"/>
    <property type="molecule type" value="Genomic_DNA"/>
</dbReference>
<comment type="caution">
    <text evidence="2">The sequence shown here is derived from an EMBL/GenBank/DDBJ whole genome shotgun (WGS) entry which is preliminary data.</text>
</comment>
<protein>
    <recommendedName>
        <fullName evidence="4">Outer membrane protein beta-barrel domain-containing protein</fullName>
    </recommendedName>
</protein>
<reference evidence="2 3" key="1">
    <citation type="submission" date="2019-09" db="EMBL/GenBank/DDBJ databases">
        <title>Draft genome sequence of various Type strains from the CCUG.</title>
        <authorList>
            <person name="Pineiro-Iglesias B."/>
            <person name="Tunovic T."/>
            <person name="Unosson C."/>
            <person name="Inganas E."/>
            <person name="Ohlen M."/>
            <person name="Cardew S."/>
            <person name="Jensie-Markopoulos S."/>
            <person name="Salva-Serra F."/>
            <person name="Jaen-Luchoro D."/>
            <person name="Karlsson R."/>
            <person name="Svensson-Stadler L."/>
            <person name="Chun J."/>
            <person name="Moore E."/>
        </authorList>
    </citation>
    <scope>NUCLEOTIDE SEQUENCE [LARGE SCALE GENOMIC DNA]</scope>
    <source>
        <strain evidence="2 3">CCUG 32756T</strain>
    </source>
</reference>
<evidence type="ECO:0008006" key="4">
    <source>
        <dbReference type="Google" id="ProtNLM"/>
    </source>
</evidence>
<evidence type="ECO:0000313" key="3">
    <source>
        <dbReference type="Proteomes" id="UP000323707"/>
    </source>
</evidence>
<evidence type="ECO:0000256" key="1">
    <source>
        <dbReference type="SAM" id="SignalP"/>
    </source>
</evidence>
<dbReference type="Proteomes" id="UP000323707">
    <property type="component" value="Unassembled WGS sequence"/>
</dbReference>
<dbReference type="RefSeq" id="WP_150337852.1">
    <property type="nucleotide sequence ID" value="NZ_JAERIX010000017.1"/>
</dbReference>
<feature type="chain" id="PRO_5024425783" description="Outer membrane protein beta-barrel domain-containing protein" evidence="1">
    <location>
        <begin position="21"/>
        <end position="249"/>
    </location>
</feature>
<dbReference type="AlphaFoldDB" id="A0A5M9QIG6"/>
<feature type="signal peptide" evidence="1">
    <location>
        <begin position="1"/>
        <end position="20"/>
    </location>
</feature>